<proteinExistence type="predicted"/>
<reference evidence="3" key="1">
    <citation type="journal article" date="2008" name="Nat. Genet.">
        <title>The Pristionchus pacificus genome provides a unique perspective on nematode lifestyle and parasitism.</title>
        <authorList>
            <person name="Dieterich C."/>
            <person name="Clifton S.W."/>
            <person name="Schuster L.N."/>
            <person name="Chinwalla A."/>
            <person name="Delehaunty K."/>
            <person name="Dinkelacker I."/>
            <person name="Fulton L."/>
            <person name="Fulton R."/>
            <person name="Godfrey J."/>
            <person name="Minx P."/>
            <person name="Mitreva M."/>
            <person name="Roeseler W."/>
            <person name="Tian H."/>
            <person name="Witte H."/>
            <person name="Yang S.P."/>
            <person name="Wilson R.K."/>
            <person name="Sommer R.J."/>
        </authorList>
    </citation>
    <scope>NUCLEOTIDE SEQUENCE [LARGE SCALE GENOMIC DNA]</scope>
    <source>
        <strain evidence="3">PS312</strain>
    </source>
</reference>
<evidence type="ECO:0000313" key="3">
    <source>
        <dbReference type="Proteomes" id="UP000005239"/>
    </source>
</evidence>
<dbReference type="EnsemblMetazoa" id="PPA09219.1">
    <property type="protein sequence ID" value="PPA09219.1"/>
    <property type="gene ID" value="WBGene00098773"/>
</dbReference>
<dbReference type="InterPro" id="IPR029052">
    <property type="entry name" value="Metallo-depent_PP-like"/>
</dbReference>
<feature type="chain" id="PRO_5035831044" evidence="1">
    <location>
        <begin position="22"/>
        <end position="500"/>
    </location>
</feature>
<keyword evidence="1" id="KW-0732">Signal</keyword>
<gene>
    <name evidence="2" type="primary">WBGene00098773</name>
</gene>
<evidence type="ECO:0000256" key="1">
    <source>
        <dbReference type="SAM" id="SignalP"/>
    </source>
</evidence>
<organism evidence="2 3">
    <name type="scientific">Pristionchus pacificus</name>
    <name type="common">Parasitic nematode worm</name>
    <dbReference type="NCBI Taxonomy" id="54126"/>
    <lineage>
        <taxon>Eukaryota</taxon>
        <taxon>Metazoa</taxon>
        <taxon>Ecdysozoa</taxon>
        <taxon>Nematoda</taxon>
        <taxon>Chromadorea</taxon>
        <taxon>Rhabditida</taxon>
        <taxon>Rhabditina</taxon>
        <taxon>Diplogasteromorpha</taxon>
        <taxon>Diplogasteroidea</taxon>
        <taxon>Neodiplogasteridae</taxon>
        <taxon>Pristionchus</taxon>
    </lineage>
</organism>
<dbReference type="Proteomes" id="UP000005239">
    <property type="component" value="Unassembled WGS sequence"/>
</dbReference>
<dbReference type="CDD" id="cd00838">
    <property type="entry name" value="MPP_superfamily"/>
    <property type="match status" value="1"/>
</dbReference>
<keyword evidence="3" id="KW-1185">Reference proteome</keyword>
<sequence>MVPLFIHSFCCVYFIFVFCRSKEGGWEEDVYSRPGTTTRSEEGRSLLSLLPSPLPPSTPPVTCLNSERRAQESFSLSSSSRVQFTFRPHRHLSNFPFSFTLCGSIMNYASSSHAGFLFIIAFCCSTVAIEQEDGTPEVFSKDELAILLMGDPQYHFMCEMSNPPCKEASRRCMEAVAQVEDKPSSSRHPTTSDCIAIESRYANRIQRTAMEKMIEMQRYPPAGLVIDGDLTDYGHNPQLEEFKTGWMKNFPIPIYPGLGNHDYQNNVNDCALNVCARNMLNWFIHFAANKSLPIQFNSTSYTGSLAYTKRLCSITGKNCAQVIQMNNAIDYEVAFTAFFIENWRIESGFAWLKRQLELWKDDSLPILINVHQNEDAREEKLKQLLGDWIYENRGRNIKRKIGVFFAHMHARHEVKTVCLHGVAVPFVYVGSVPNNRFTVLRFFGDQGGDRISGYAARERGPVLLDSLENIWDAPCNRLFVHQFHERALHIPRFNFTRPHP</sequence>
<dbReference type="SUPFAM" id="SSF56300">
    <property type="entry name" value="Metallo-dependent phosphatases"/>
    <property type="match status" value="1"/>
</dbReference>
<accession>A0A8R1YBC6</accession>
<protein>
    <submittedName>
        <fullName evidence="2">Metallophos domain-containing protein</fullName>
    </submittedName>
</protein>
<dbReference type="Gene3D" id="3.60.21.10">
    <property type="match status" value="1"/>
</dbReference>
<reference evidence="2" key="2">
    <citation type="submission" date="2022-06" db="UniProtKB">
        <authorList>
            <consortium name="EnsemblMetazoa"/>
        </authorList>
    </citation>
    <scope>IDENTIFICATION</scope>
    <source>
        <strain evidence="2">PS312</strain>
    </source>
</reference>
<evidence type="ECO:0000313" key="2">
    <source>
        <dbReference type="EnsemblMetazoa" id="PPA09219.1"/>
    </source>
</evidence>
<feature type="signal peptide" evidence="1">
    <location>
        <begin position="1"/>
        <end position="21"/>
    </location>
</feature>
<dbReference type="AlphaFoldDB" id="A0A8R1YBC6"/>
<name>A0A8R1YBC6_PRIPA</name>